<dbReference type="Gene3D" id="3.30.750.24">
    <property type="entry name" value="STAS domain"/>
    <property type="match status" value="1"/>
</dbReference>
<dbReference type="PROSITE" id="PS50801">
    <property type="entry name" value="STAS"/>
    <property type="match status" value="1"/>
</dbReference>
<keyword evidence="3" id="KW-1185">Reference proteome</keyword>
<evidence type="ECO:0000259" key="1">
    <source>
        <dbReference type="PROSITE" id="PS50801"/>
    </source>
</evidence>
<proteinExistence type="predicted"/>
<name>A0A2W2F0U7_9ACTN</name>
<dbReference type="EMBL" id="POUD01000051">
    <property type="protein sequence ID" value="PZG18518.1"/>
    <property type="molecule type" value="Genomic_DNA"/>
</dbReference>
<accession>A0A2W2F0U7</accession>
<dbReference type="RefSeq" id="WP_111179541.1">
    <property type="nucleotide sequence ID" value="NZ_POUD01000051.1"/>
</dbReference>
<dbReference type="CDD" id="cd07043">
    <property type="entry name" value="STAS_anti-anti-sigma_factors"/>
    <property type="match status" value="1"/>
</dbReference>
<dbReference type="AlphaFoldDB" id="A0A2W2F0U7"/>
<dbReference type="InterPro" id="IPR036513">
    <property type="entry name" value="STAS_dom_sf"/>
</dbReference>
<dbReference type="OrthoDB" id="3543144at2"/>
<feature type="domain" description="STAS" evidence="1">
    <location>
        <begin position="27"/>
        <end position="127"/>
    </location>
</feature>
<evidence type="ECO:0000313" key="2">
    <source>
        <dbReference type="EMBL" id="PZG18518.1"/>
    </source>
</evidence>
<evidence type="ECO:0000313" key="3">
    <source>
        <dbReference type="Proteomes" id="UP000249304"/>
    </source>
</evidence>
<sequence length="136" mass="14095">MPPPPGFDHDLPSLGSLGSLGDEARRIVVVEVAGALDMDACPQVQARLGQALSLHDPPLVALGVGGVTSADSFGLTVLLAADRHARASGGRMVAYAAGLTLRKTLRDRALDGVLDLRPSLAEALRALRRHAGAFTL</sequence>
<dbReference type="InterPro" id="IPR058548">
    <property type="entry name" value="MlaB-like_STAS"/>
</dbReference>
<dbReference type="SUPFAM" id="SSF52091">
    <property type="entry name" value="SpoIIaa-like"/>
    <property type="match status" value="1"/>
</dbReference>
<dbReference type="Proteomes" id="UP000249304">
    <property type="component" value="Unassembled WGS sequence"/>
</dbReference>
<dbReference type="InterPro" id="IPR002645">
    <property type="entry name" value="STAS_dom"/>
</dbReference>
<reference evidence="2 3" key="1">
    <citation type="submission" date="2018-01" db="EMBL/GenBank/DDBJ databases">
        <title>Draft genome sequence of Nonomuraea sp. KC333.</title>
        <authorList>
            <person name="Sahin N."/>
            <person name="Saygin H."/>
            <person name="Ay H."/>
        </authorList>
    </citation>
    <scope>NUCLEOTIDE SEQUENCE [LARGE SCALE GENOMIC DNA]</scope>
    <source>
        <strain evidence="2 3">KC333</strain>
    </source>
</reference>
<organism evidence="2 3">
    <name type="scientific">Nonomuraea aridisoli</name>
    <dbReference type="NCBI Taxonomy" id="2070368"/>
    <lineage>
        <taxon>Bacteria</taxon>
        <taxon>Bacillati</taxon>
        <taxon>Actinomycetota</taxon>
        <taxon>Actinomycetes</taxon>
        <taxon>Streptosporangiales</taxon>
        <taxon>Streptosporangiaceae</taxon>
        <taxon>Nonomuraea</taxon>
    </lineage>
</organism>
<protein>
    <recommendedName>
        <fullName evidence="1">STAS domain-containing protein</fullName>
    </recommendedName>
</protein>
<gene>
    <name evidence="2" type="ORF">C1J01_14800</name>
</gene>
<comment type="caution">
    <text evidence="2">The sequence shown here is derived from an EMBL/GenBank/DDBJ whole genome shotgun (WGS) entry which is preliminary data.</text>
</comment>
<dbReference type="Pfam" id="PF13466">
    <property type="entry name" value="STAS_2"/>
    <property type="match status" value="1"/>
</dbReference>